<keyword evidence="2 5" id="KW-0238">DNA-binding</keyword>
<evidence type="ECO:0000256" key="3">
    <source>
        <dbReference type="ARBA" id="ARBA00023163"/>
    </source>
</evidence>
<evidence type="ECO:0000256" key="1">
    <source>
        <dbReference type="ARBA" id="ARBA00023015"/>
    </source>
</evidence>
<keyword evidence="6" id="KW-1185">Reference proteome</keyword>
<dbReference type="RefSeq" id="WP_211604325.1">
    <property type="nucleotide sequence ID" value="NZ_JAGSNF010000024.1"/>
</dbReference>
<dbReference type="InterPro" id="IPR000843">
    <property type="entry name" value="HTH_LacI"/>
</dbReference>
<dbReference type="InterPro" id="IPR010982">
    <property type="entry name" value="Lambda_DNA-bd_dom_sf"/>
</dbReference>
<dbReference type="GO" id="GO:0003700">
    <property type="term" value="F:DNA-binding transcription factor activity"/>
    <property type="evidence" value="ECO:0007669"/>
    <property type="project" value="TreeGrafter"/>
</dbReference>
<dbReference type="InterPro" id="IPR046335">
    <property type="entry name" value="LacI/GalR-like_sensor"/>
</dbReference>
<accession>A0A941DBT9</accession>
<evidence type="ECO:0000256" key="2">
    <source>
        <dbReference type="ARBA" id="ARBA00023125"/>
    </source>
</evidence>
<organism evidence="5 6">
    <name type="scientific">Phycicoccus avicenniae</name>
    <dbReference type="NCBI Taxonomy" id="2828860"/>
    <lineage>
        <taxon>Bacteria</taxon>
        <taxon>Bacillati</taxon>
        <taxon>Actinomycetota</taxon>
        <taxon>Actinomycetes</taxon>
        <taxon>Micrococcales</taxon>
        <taxon>Intrasporangiaceae</taxon>
        <taxon>Phycicoccus</taxon>
    </lineage>
</organism>
<dbReference type="Gene3D" id="1.10.260.40">
    <property type="entry name" value="lambda repressor-like DNA-binding domains"/>
    <property type="match status" value="1"/>
</dbReference>
<evidence type="ECO:0000313" key="5">
    <source>
        <dbReference type="EMBL" id="MBR7744798.1"/>
    </source>
</evidence>
<dbReference type="InterPro" id="IPR028082">
    <property type="entry name" value="Peripla_BP_I"/>
</dbReference>
<dbReference type="AlphaFoldDB" id="A0A941DBT9"/>
<dbReference type="PROSITE" id="PS50932">
    <property type="entry name" value="HTH_LACI_2"/>
    <property type="match status" value="1"/>
</dbReference>
<dbReference type="CDD" id="cd01392">
    <property type="entry name" value="HTH_LacI"/>
    <property type="match status" value="1"/>
</dbReference>
<dbReference type="PANTHER" id="PTHR30146:SF155">
    <property type="entry name" value="ALANINE RACEMASE"/>
    <property type="match status" value="1"/>
</dbReference>
<dbReference type="Pfam" id="PF13377">
    <property type="entry name" value="Peripla_BP_3"/>
    <property type="match status" value="1"/>
</dbReference>
<evidence type="ECO:0000259" key="4">
    <source>
        <dbReference type="PROSITE" id="PS50932"/>
    </source>
</evidence>
<keyword evidence="3" id="KW-0804">Transcription</keyword>
<comment type="caution">
    <text evidence="5">The sequence shown here is derived from an EMBL/GenBank/DDBJ whole genome shotgun (WGS) entry which is preliminary data.</text>
</comment>
<dbReference type="SMART" id="SM00354">
    <property type="entry name" value="HTH_LACI"/>
    <property type="match status" value="1"/>
</dbReference>
<dbReference type="Pfam" id="PF00356">
    <property type="entry name" value="LacI"/>
    <property type="match status" value="1"/>
</dbReference>
<gene>
    <name evidence="5" type="ORF">KC207_15990</name>
</gene>
<sequence>MAALAGVSPAAVSKTFNGTGSISAATEARIREAARKLHWTPSASAVALRRARSQTVGLVLNRQSSSSSLSATSADLITGLESVLAEHDYGLLLHLFTREGGEEATVYRKLSDSRRVDGVVLTDSTIGDQRYGLMRELGLPAVLVGVPWGDDPIPHLPSEGDGGIDEVAQHLLSLGHHRIAYVGGPAERVQATIRRTAFERTLREAGADPRPVLSAASYSAAESAALTRSVLAAEDRPTAVVYGNDVMAIAGMRVAREAGLRVPEDLSIVGYEGSVFSEWTEPQLTTVQRNVVQRGRAAAAILLQQLGEKDVAPVELVPPHLVVRGSTAPRG</sequence>
<proteinExistence type="predicted"/>
<dbReference type="EMBL" id="JAGSNF010000024">
    <property type="protein sequence ID" value="MBR7744798.1"/>
    <property type="molecule type" value="Genomic_DNA"/>
</dbReference>
<evidence type="ECO:0000313" key="6">
    <source>
        <dbReference type="Proteomes" id="UP000677016"/>
    </source>
</evidence>
<reference evidence="5" key="1">
    <citation type="submission" date="2021-04" db="EMBL/GenBank/DDBJ databases">
        <title>Phycicoccus avicenniae sp. nov., a novel endophytic actinomycetes isolated from branch of Avicennia mariana.</title>
        <authorList>
            <person name="Tuo L."/>
        </authorList>
    </citation>
    <scope>NUCLEOTIDE SEQUENCE</scope>
    <source>
        <strain evidence="5">BSK3Z-2</strain>
    </source>
</reference>
<dbReference type="Gene3D" id="3.40.50.2300">
    <property type="match status" value="2"/>
</dbReference>
<keyword evidence="1" id="KW-0805">Transcription regulation</keyword>
<dbReference type="PANTHER" id="PTHR30146">
    <property type="entry name" value="LACI-RELATED TRANSCRIPTIONAL REPRESSOR"/>
    <property type="match status" value="1"/>
</dbReference>
<dbReference type="SUPFAM" id="SSF47413">
    <property type="entry name" value="lambda repressor-like DNA-binding domains"/>
    <property type="match status" value="1"/>
</dbReference>
<protein>
    <submittedName>
        <fullName evidence="5">LacI family DNA-binding transcriptional regulator</fullName>
    </submittedName>
</protein>
<dbReference type="CDD" id="cd06267">
    <property type="entry name" value="PBP1_LacI_sugar_binding-like"/>
    <property type="match status" value="1"/>
</dbReference>
<name>A0A941DBT9_9MICO</name>
<dbReference type="SUPFAM" id="SSF53822">
    <property type="entry name" value="Periplasmic binding protein-like I"/>
    <property type="match status" value="1"/>
</dbReference>
<dbReference type="GO" id="GO:0000976">
    <property type="term" value="F:transcription cis-regulatory region binding"/>
    <property type="evidence" value="ECO:0007669"/>
    <property type="project" value="TreeGrafter"/>
</dbReference>
<feature type="domain" description="HTH lacI-type" evidence="4">
    <location>
        <begin position="1"/>
        <end position="50"/>
    </location>
</feature>
<dbReference type="Proteomes" id="UP000677016">
    <property type="component" value="Unassembled WGS sequence"/>
</dbReference>